<protein>
    <submittedName>
        <fullName evidence="1">3-oxoacyl-[acyl-carrier protein] reductase</fullName>
        <ecNumber evidence="1">1.1.1.100</ecNumber>
    </submittedName>
</protein>
<dbReference type="EMBL" id="CADCTE010000016">
    <property type="protein sequence ID" value="CAA9215566.1"/>
    <property type="molecule type" value="Genomic_DNA"/>
</dbReference>
<dbReference type="GO" id="GO:0004316">
    <property type="term" value="F:3-oxoacyl-[acyl-carrier-protein] reductase (NADPH) activity"/>
    <property type="evidence" value="ECO:0007669"/>
    <property type="project" value="UniProtKB-EC"/>
</dbReference>
<gene>
    <name evidence="1" type="ORF">AVDCRST_MAG83-341</name>
</gene>
<reference evidence="1" key="1">
    <citation type="submission" date="2020-02" db="EMBL/GenBank/DDBJ databases">
        <authorList>
            <person name="Meier V. D."/>
        </authorList>
    </citation>
    <scope>NUCLEOTIDE SEQUENCE</scope>
    <source>
        <strain evidence="1">AVDCRST_MAG83</strain>
    </source>
</reference>
<evidence type="ECO:0000313" key="1">
    <source>
        <dbReference type="EMBL" id="CAA9215566.1"/>
    </source>
</evidence>
<name>A0A6J4H5K5_9MICC</name>
<sequence>MRTAADFEGALRALATEDQRAKYERFFPGDDSFIGVRMGDVFNLAKTALDLSADELEALLESPTHEVRVGACSIMGKAATARKIRPGRHLELYELYLRRHDRIDTWDLVDLAAHQVLGTWLLDKPRTPLDRLAESVFWPERRSAIVATAAFLKRKEVDDTLRIAAALAGDPEELVQKGVGWMLRYVGDIDRTRLLAHLDRYADSMSRSGVRAAIEKLDTPTRGSYLRSR</sequence>
<dbReference type="InterPro" id="IPR014825">
    <property type="entry name" value="DNA_alkylation"/>
</dbReference>
<organism evidence="1">
    <name type="scientific">uncultured Arthrobacter sp</name>
    <dbReference type="NCBI Taxonomy" id="114050"/>
    <lineage>
        <taxon>Bacteria</taxon>
        <taxon>Bacillati</taxon>
        <taxon>Actinomycetota</taxon>
        <taxon>Actinomycetes</taxon>
        <taxon>Micrococcales</taxon>
        <taxon>Micrococcaceae</taxon>
        <taxon>Arthrobacter</taxon>
        <taxon>environmental samples</taxon>
    </lineage>
</organism>
<dbReference type="Gene3D" id="1.25.10.90">
    <property type="match status" value="1"/>
</dbReference>
<proteinExistence type="predicted"/>
<dbReference type="InterPro" id="IPR016024">
    <property type="entry name" value="ARM-type_fold"/>
</dbReference>
<dbReference type="RefSeq" id="WP_294563891.1">
    <property type="nucleotide sequence ID" value="NZ_CADCTE010000016.1"/>
</dbReference>
<dbReference type="PANTHER" id="PTHR34070">
    <property type="entry name" value="ARMADILLO-TYPE FOLD"/>
    <property type="match status" value="1"/>
</dbReference>
<dbReference type="CDD" id="cd06561">
    <property type="entry name" value="AlkD_like"/>
    <property type="match status" value="1"/>
</dbReference>
<keyword evidence="1" id="KW-0560">Oxidoreductase</keyword>
<accession>A0A6J4H5K5</accession>
<dbReference type="AlphaFoldDB" id="A0A6J4H5K5"/>
<dbReference type="Pfam" id="PF08713">
    <property type="entry name" value="DNA_alkylation"/>
    <property type="match status" value="1"/>
</dbReference>
<dbReference type="EC" id="1.1.1.100" evidence="1"/>
<dbReference type="SUPFAM" id="SSF48371">
    <property type="entry name" value="ARM repeat"/>
    <property type="match status" value="1"/>
</dbReference>
<dbReference type="PANTHER" id="PTHR34070:SF1">
    <property type="entry name" value="DNA ALKYLATION REPAIR PROTEIN"/>
    <property type="match status" value="1"/>
</dbReference>